<protein>
    <submittedName>
        <fullName evidence="1">Uncharacterized protein</fullName>
    </submittedName>
</protein>
<keyword evidence="2" id="KW-1185">Reference proteome</keyword>
<proteinExistence type="predicted"/>
<comment type="caution">
    <text evidence="1">The sequence shown here is derived from an EMBL/GenBank/DDBJ whole genome shotgun (WGS) entry which is preliminary data.</text>
</comment>
<dbReference type="EMBL" id="JASBWR010000081">
    <property type="protein sequence ID" value="KAJ9097902.1"/>
    <property type="molecule type" value="Genomic_DNA"/>
</dbReference>
<accession>A0ACC2VG49</accession>
<reference evidence="1" key="1">
    <citation type="submission" date="2023-04" db="EMBL/GenBank/DDBJ databases">
        <title>Draft Genome sequencing of Naganishia species isolated from polar environments using Oxford Nanopore Technology.</title>
        <authorList>
            <person name="Leo P."/>
            <person name="Venkateswaran K."/>
        </authorList>
    </citation>
    <scope>NUCLEOTIDE SEQUENCE</scope>
    <source>
        <strain evidence="1">MNA-CCFEE 5261</strain>
    </source>
</reference>
<sequence length="471" mass="54426">MRFGLPPELDVVEDAPSITMLRYDPLSVAEKFDRLSTHWIDLFETSNDDFSTVVSQKMLSPLSTPSYSSLREAVKQAIDVLTGQFEAGLRIQQQQVQYLIDQERKHKEEEARRRAAEQKKQEEEERKRKEELQRLEQEKQKALELERKKKEEEKLRLEEEAKKQRIIEEEKKRQDARLGKGVYNSSAIADEYTWQMQTIAKIKSTIVEPLGKDANLKKATSALKRKINPKLGQLSNSRSHVSKLTAEVINTIQESRSLGELSYHWILNFIAKAVVDQAETEVTVKQTAALPLAMFVQLILERFPDFEEFLMARFVKKCPFIVGYTSKVDTEEGRKRMGWRRSEGKWEDESKYDERIAGICTVWAAISAIPSVKCSSFSSQRLWQFLSRMANCPKDLLTNAHFACVANWWEVSANAFSLVYKDQANKLLKLAATDWTELVADKRFPSAARLRILGDEWLETGKLNYIKPMDY</sequence>
<organism evidence="1 2">
    <name type="scientific">Naganishia cerealis</name>
    <dbReference type="NCBI Taxonomy" id="610337"/>
    <lineage>
        <taxon>Eukaryota</taxon>
        <taxon>Fungi</taxon>
        <taxon>Dikarya</taxon>
        <taxon>Basidiomycota</taxon>
        <taxon>Agaricomycotina</taxon>
        <taxon>Tremellomycetes</taxon>
        <taxon>Filobasidiales</taxon>
        <taxon>Filobasidiaceae</taxon>
        <taxon>Naganishia</taxon>
    </lineage>
</organism>
<evidence type="ECO:0000313" key="1">
    <source>
        <dbReference type="EMBL" id="KAJ9097902.1"/>
    </source>
</evidence>
<dbReference type="Proteomes" id="UP001241377">
    <property type="component" value="Unassembled WGS sequence"/>
</dbReference>
<name>A0ACC2VG49_9TREE</name>
<evidence type="ECO:0000313" key="2">
    <source>
        <dbReference type="Proteomes" id="UP001241377"/>
    </source>
</evidence>
<gene>
    <name evidence="1" type="ORF">QFC19_006579</name>
</gene>